<reference evidence="8" key="1">
    <citation type="journal article" date="2019" name="Int. J. Syst. Evol. Microbiol.">
        <title>The Global Catalogue of Microorganisms (GCM) 10K type strain sequencing project: providing services to taxonomists for standard genome sequencing and annotation.</title>
        <authorList>
            <consortium name="The Broad Institute Genomics Platform"/>
            <consortium name="The Broad Institute Genome Sequencing Center for Infectious Disease"/>
            <person name="Wu L."/>
            <person name="Ma J."/>
        </authorList>
    </citation>
    <scope>NUCLEOTIDE SEQUENCE [LARGE SCALE GENOMIC DNA]</scope>
    <source>
        <strain evidence="8">CGMCC 1.13718</strain>
    </source>
</reference>
<name>A0ABV9T9G4_9GAMM</name>
<proteinExistence type="inferred from homology"/>
<dbReference type="Proteomes" id="UP001595926">
    <property type="component" value="Unassembled WGS sequence"/>
</dbReference>
<accession>A0ABV9T9G4</accession>
<evidence type="ECO:0000313" key="8">
    <source>
        <dbReference type="Proteomes" id="UP001595926"/>
    </source>
</evidence>
<comment type="similarity">
    <text evidence="2">Belongs to the autoinducer-2 exporter (AI-2E) (TC 2.A.86) family.</text>
</comment>
<evidence type="ECO:0000256" key="6">
    <source>
        <dbReference type="SAM" id="Phobius"/>
    </source>
</evidence>
<feature type="transmembrane region" description="Helical" evidence="6">
    <location>
        <begin position="264"/>
        <end position="285"/>
    </location>
</feature>
<feature type="transmembrane region" description="Helical" evidence="6">
    <location>
        <begin position="208"/>
        <end position="230"/>
    </location>
</feature>
<dbReference type="EMBL" id="JBHSJH010000001">
    <property type="protein sequence ID" value="MFC4891769.1"/>
    <property type="molecule type" value="Genomic_DNA"/>
</dbReference>
<dbReference type="PANTHER" id="PTHR21716">
    <property type="entry name" value="TRANSMEMBRANE PROTEIN"/>
    <property type="match status" value="1"/>
</dbReference>
<keyword evidence="5 6" id="KW-0472">Membrane</keyword>
<evidence type="ECO:0000313" key="7">
    <source>
        <dbReference type="EMBL" id="MFC4891769.1"/>
    </source>
</evidence>
<keyword evidence="8" id="KW-1185">Reference proteome</keyword>
<feature type="transmembrane region" description="Helical" evidence="6">
    <location>
        <begin position="305"/>
        <end position="336"/>
    </location>
</feature>
<keyword evidence="4 6" id="KW-1133">Transmembrane helix</keyword>
<sequence>MYILKMDYSTIKKLGIILAVGSLAVWILYPFVYAFLFAGLLAIMLFPIQQKLEKHIGKGKSSFLLVMAILLCVFIPLFLIVSYAISEAIIYVKNIESLSQFFNSLEEHLSKIPYIGDYAKDQLHKFVTSVQKDKAKIASHLDTLLPTVKYVGSTGISLATNFIITLLLVYQFLVSSTALEKFFDKVVLKDFEDGNKFLKTTVNTTRRVSLAVLTTASLTGIIMGIVYFALGIPSPILFAFITALGAMIPFMVTIVYVFLSIGVFVLFGLTKAIILLVIGFTLNMITDNVISPKIINKEMKLSFVASLLGIMGGIEAFGIIGIFLGPVIFNVVFVGIQKAMSESEKI</sequence>
<dbReference type="Pfam" id="PF01594">
    <property type="entry name" value="AI-2E_transport"/>
    <property type="match status" value="1"/>
</dbReference>
<feature type="transmembrane region" description="Helical" evidence="6">
    <location>
        <begin position="236"/>
        <end position="259"/>
    </location>
</feature>
<keyword evidence="3 6" id="KW-0812">Transmembrane</keyword>
<feature type="transmembrane region" description="Helical" evidence="6">
    <location>
        <begin position="16"/>
        <end position="43"/>
    </location>
</feature>
<protein>
    <submittedName>
        <fullName evidence="7">AI-2E family transporter</fullName>
    </submittedName>
</protein>
<dbReference type="InterPro" id="IPR002549">
    <property type="entry name" value="AI-2E-like"/>
</dbReference>
<evidence type="ECO:0000256" key="5">
    <source>
        <dbReference type="ARBA" id="ARBA00023136"/>
    </source>
</evidence>
<dbReference type="PANTHER" id="PTHR21716:SF4">
    <property type="entry name" value="TRANSMEMBRANE PROTEIN 245"/>
    <property type="match status" value="1"/>
</dbReference>
<evidence type="ECO:0000256" key="2">
    <source>
        <dbReference type="ARBA" id="ARBA00009773"/>
    </source>
</evidence>
<organism evidence="7 8">
    <name type="scientific">Pseudofrancisella aestuarii</name>
    <dbReference type="NCBI Taxonomy" id="2670347"/>
    <lineage>
        <taxon>Bacteria</taxon>
        <taxon>Pseudomonadati</taxon>
        <taxon>Pseudomonadota</taxon>
        <taxon>Gammaproteobacteria</taxon>
        <taxon>Thiotrichales</taxon>
        <taxon>Francisellaceae</taxon>
        <taxon>Pseudofrancisella</taxon>
    </lineage>
</organism>
<dbReference type="RefSeq" id="WP_211360943.1">
    <property type="nucleotide sequence ID" value="NZ_JBHSJH010000001.1"/>
</dbReference>
<evidence type="ECO:0000256" key="3">
    <source>
        <dbReference type="ARBA" id="ARBA00022692"/>
    </source>
</evidence>
<comment type="caution">
    <text evidence="7">The sequence shown here is derived from an EMBL/GenBank/DDBJ whole genome shotgun (WGS) entry which is preliminary data.</text>
</comment>
<gene>
    <name evidence="7" type="ORF">ACFPDQ_01730</name>
</gene>
<evidence type="ECO:0000256" key="1">
    <source>
        <dbReference type="ARBA" id="ARBA00004141"/>
    </source>
</evidence>
<feature type="transmembrane region" description="Helical" evidence="6">
    <location>
        <begin position="63"/>
        <end position="85"/>
    </location>
</feature>
<evidence type="ECO:0000256" key="4">
    <source>
        <dbReference type="ARBA" id="ARBA00022989"/>
    </source>
</evidence>
<comment type="subcellular location">
    <subcellularLocation>
        <location evidence="1">Membrane</location>
        <topology evidence="1">Multi-pass membrane protein</topology>
    </subcellularLocation>
</comment>